<gene>
    <name evidence="1" type="ORF">QVD17_34903</name>
</gene>
<evidence type="ECO:0000313" key="1">
    <source>
        <dbReference type="EMBL" id="KAK1413136.1"/>
    </source>
</evidence>
<dbReference type="Proteomes" id="UP001229421">
    <property type="component" value="Unassembled WGS sequence"/>
</dbReference>
<dbReference type="EMBL" id="JAUHHV010000009">
    <property type="protein sequence ID" value="KAK1413136.1"/>
    <property type="molecule type" value="Genomic_DNA"/>
</dbReference>
<sequence length="545" mass="61750">MPLRVFPPRGHEKTKEAKWEYDKIGSGGGGGYALLTRMNICHRRSLLPESNDVFQEDSIEVCNSISLHQDEKNEEIFGNSKGEIIGNVGDAYAYKVFDNIPISFENVIQEPFDKSGSGGAKDDYMGKLDDVLVDEILEYDKANEAIDFENEIKLDDNCISLYGERVQVKHVDVTIEDVGLHNGDDGFSNCLFRSCNAQQLKRHVDVQTSQFQKLFHVALLSFVEELKLVTLEVDARRYIWHKWKSKSRWTKLLQSSHLASNQDACKNLIFQLDGYNIWMVPWLNVVVGISKFAGPKGQVDVGVFKPTLQLCLKAKSRNKDAKVTGILKLLLGLGLASHVAFCVSLLGASIEVIYDQDSWVLCGEKACSWAEQNKFHVKILSRLNKSDVIWCLLVNDLHIGGARVMKVSSSTNLNGNKFFETNVVYKEIRQRKLVFLLLADAIVINQLEMKWKSNIVYGRVQSSLFFGYHVKFRNYVRVLGSTSVFGPWKKEIQIKWKDTGWECILNCKGSVIIKIGVQLVDENKVWEVGLIAIELTLIIFVQIQD</sequence>
<accession>A0AAD8K144</accession>
<reference evidence="1" key="1">
    <citation type="journal article" date="2023" name="bioRxiv">
        <title>Improved chromosome-level genome assembly for marigold (Tagetes erecta).</title>
        <authorList>
            <person name="Jiang F."/>
            <person name="Yuan L."/>
            <person name="Wang S."/>
            <person name="Wang H."/>
            <person name="Xu D."/>
            <person name="Wang A."/>
            <person name="Fan W."/>
        </authorList>
    </citation>
    <scope>NUCLEOTIDE SEQUENCE</scope>
    <source>
        <strain evidence="1">WSJ</strain>
        <tissue evidence="1">Leaf</tissue>
    </source>
</reference>
<organism evidence="1 2">
    <name type="scientific">Tagetes erecta</name>
    <name type="common">African marigold</name>
    <dbReference type="NCBI Taxonomy" id="13708"/>
    <lineage>
        <taxon>Eukaryota</taxon>
        <taxon>Viridiplantae</taxon>
        <taxon>Streptophyta</taxon>
        <taxon>Embryophyta</taxon>
        <taxon>Tracheophyta</taxon>
        <taxon>Spermatophyta</taxon>
        <taxon>Magnoliopsida</taxon>
        <taxon>eudicotyledons</taxon>
        <taxon>Gunneridae</taxon>
        <taxon>Pentapetalae</taxon>
        <taxon>asterids</taxon>
        <taxon>campanulids</taxon>
        <taxon>Asterales</taxon>
        <taxon>Asteraceae</taxon>
        <taxon>Asteroideae</taxon>
        <taxon>Heliantheae alliance</taxon>
        <taxon>Tageteae</taxon>
        <taxon>Tagetes</taxon>
    </lineage>
</organism>
<comment type="caution">
    <text evidence="1">The sequence shown here is derived from an EMBL/GenBank/DDBJ whole genome shotgun (WGS) entry which is preliminary data.</text>
</comment>
<keyword evidence="2" id="KW-1185">Reference proteome</keyword>
<name>A0AAD8K144_TARER</name>
<evidence type="ECO:0000313" key="2">
    <source>
        <dbReference type="Proteomes" id="UP001229421"/>
    </source>
</evidence>
<proteinExistence type="predicted"/>
<protein>
    <submittedName>
        <fullName evidence="1">Uncharacterized protein</fullName>
    </submittedName>
</protein>
<dbReference type="AlphaFoldDB" id="A0AAD8K144"/>